<dbReference type="EMBL" id="JBGMDY010000006">
    <property type="protein sequence ID" value="KAL2331607.1"/>
    <property type="molecule type" value="Genomic_DNA"/>
</dbReference>
<sequence length="118" mass="12694">MTQLSAVEAFYRVTILGNMPIPPTVIAFNIVCVCPTNPSLTSATPVLLADLLISSSSSSSTTLASASSLASGTLSIKHIFLFYCRLRLESLFKGLPPLVFPSLLMRFQGPSKLFKGKR</sequence>
<protein>
    <submittedName>
        <fullName evidence="1">Uncharacterized protein</fullName>
    </submittedName>
</protein>
<proteinExistence type="predicted"/>
<accession>A0ABD1M7J0</accession>
<keyword evidence="2" id="KW-1185">Reference proteome</keyword>
<comment type="caution">
    <text evidence="1">The sequence shown here is derived from an EMBL/GenBank/DDBJ whole genome shotgun (WGS) entry which is preliminary data.</text>
</comment>
<dbReference type="AlphaFoldDB" id="A0ABD1M7J0"/>
<reference evidence="1 2" key="1">
    <citation type="submission" date="2024-08" db="EMBL/GenBank/DDBJ databases">
        <title>Insights into the chromosomal genome structure of Flemingia macrophylla.</title>
        <authorList>
            <person name="Ding Y."/>
            <person name="Zhao Y."/>
            <person name="Bi W."/>
            <person name="Wu M."/>
            <person name="Zhao G."/>
            <person name="Gong Y."/>
            <person name="Li W."/>
            <person name="Zhang P."/>
        </authorList>
    </citation>
    <scope>NUCLEOTIDE SEQUENCE [LARGE SCALE GENOMIC DNA]</scope>
    <source>
        <strain evidence="1">DYQJB</strain>
        <tissue evidence="1">Leaf</tissue>
    </source>
</reference>
<name>A0ABD1M7J0_9FABA</name>
<gene>
    <name evidence="1" type="ORF">Fmac_019188</name>
</gene>
<evidence type="ECO:0000313" key="1">
    <source>
        <dbReference type="EMBL" id="KAL2331607.1"/>
    </source>
</evidence>
<evidence type="ECO:0000313" key="2">
    <source>
        <dbReference type="Proteomes" id="UP001603857"/>
    </source>
</evidence>
<dbReference type="Proteomes" id="UP001603857">
    <property type="component" value="Unassembled WGS sequence"/>
</dbReference>
<organism evidence="1 2">
    <name type="scientific">Flemingia macrophylla</name>
    <dbReference type="NCBI Taxonomy" id="520843"/>
    <lineage>
        <taxon>Eukaryota</taxon>
        <taxon>Viridiplantae</taxon>
        <taxon>Streptophyta</taxon>
        <taxon>Embryophyta</taxon>
        <taxon>Tracheophyta</taxon>
        <taxon>Spermatophyta</taxon>
        <taxon>Magnoliopsida</taxon>
        <taxon>eudicotyledons</taxon>
        <taxon>Gunneridae</taxon>
        <taxon>Pentapetalae</taxon>
        <taxon>rosids</taxon>
        <taxon>fabids</taxon>
        <taxon>Fabales</taxon>
        <taxon>Fabaceae</taxon>
        <taxon>Papilionoideae</taxon>
        <taxon>50 kb inversion clade</taxon>
        <taxon>NPAAA clade</taxon>
        <taxon>indigoferoid/millettioid clade</taxon>
        <taxon>Phaseoleae</taxon>
        <taxon>Flemingia</taxon>
    </lineage>
</organism>